<protein>
    <submittedName>
        <fullName evidence="2">Transglutaminase-like superfamily protein</fullName>
    </submittedName>
</protein>
<gene>
    <name evidence="2" type="ORF">SAMN05444392_11410</name>
</gene>
<keyword evidence="3" id="KW-1185">Reference proteome</keyword>
<evidence type="ECO:0000313" key="2">
    <source>
        <dbReference type="EMBL" id="SHF29794.1"/>
    </source>
</evidence>
<dbReference type="PANTHER" id="PTHR33490">
    <property type="entry name" value="BLR5614 PROTEIN-RELATED"/>
    <property type="match status" value="1"/>
</dbReference>
<organism evidence="2 3">
    <name type="scientific">Seinonella peptonophila</name>
    <dbReference type="NCBI Taxonomy" id="112248"/>
    <lineage>
        <taxon>Bacteria</taxon>
        <taxon>Bacillati</taxon>
        <taxon>Bacillota</taxon>
        <taxon>Bacilli</taxon>
        <taxon>Bacillales</taxon>
        <taxon>Thermoactinomycetaceae</taxon>
        <taxon>Seinonella</taxon>
    </lineage>
</organism>
<accession>A0A1M5AI51</accession>
<dbReference type="STRING" id="112248.SAMN05444392_11410"/>
<dbReference type="InterPro" id="IPR002931">
    <property type="entry name" value="Transglutaminase-like"/>
</dbReference>
<dbReference type="OrthoDB" id="9787782at2"/>
<dbReference type="SMART" id="SM00460">
    <property type="entry name" value="TGc"/>
    <property type="match status" value="1"/>
</dbReference>
<dbReference type="InterPro" id="IPR038765">
    <property type="entry name" value="Papain-like_cys_pep_sf"/>
</dbReference>
<dbReference type="AlphaFoldDB" id="A0A1M5AI51"/>
<sequence>MRRYLLSLLAVCLIGLAIYQYYQPVSIVDVITNEKLEIAADNLNKRHPMKTLELSDYAKSQGVTLQSPLYQQFATNQVVNLQGRISLPKQYPTQFVWVQIDYKGTESKADFLQTFHYYIPIKNDQFQQSLTLQAGKGEYQVTVRMPSNEKKEKFYTLTSFEVTNVNPEINREISYNLKGRESQLQLSKPAFGLVKTSRLVQISGSIKEKQLLVQLRKGDQVWRKTYAVHDGRFDESIPLLYGDGIHEVKLMVPDHKKAGYFVEGALFYVQNTSPQVSKPIEYTRLYYEKGIRLTNPLSSGDQADLTYPIAGTIDPSKPGTDQINHVVVQTEKGKEKATYFIPVHQYRFDGNFWFRFGPGTYRVILYIPDASTTNRDYFRFLGVASFQVTSHVLTDQRDLLPSRGIQSDNPQIYQLAKQVTQGAKTDYKKARKIYDYVATMMTYDMYKLRHNSFAWDDSALKSLQERKGVCQDYVFLAIAMLRSLDIPSRFVEGEAGNQRHAWVEVKIGDHWISMDPTWGSGYITPNGKFVKKYDSNYFNPSKRYLNKTHKRTGVVY</sequence>
<dbReference type="SUPFAM" id="SSF54001">
    <property type="entry name" value="Cysteine proteinases"/>
    <property type="match status" value="1"/>
</dbReference>
<evidence type="ECO:0000313" key="3">
    <source>
        <dbReference type="Proteomes" id="UP000184476"/>
    </source>
</evidence>
<dbReference type="RefSeq" id="WP_073157102.1">
    <property type="nucleotide sequence ID" value="NZ_FQVL01000014.1"/>
</dbReference>
<dbReference type="Pfam" id="PF01841">
    <property type="entry name" value="Transglut_core"/>
    <property type="match status" value="1"/>
</dbReference>
<dbReference type="EMBL" id="FQVL01000014">
    <property type="protein sequence ID" value="SHF29794.1"/>
    <property type="molecule type" value="Genomic_DNA"/>
</dbReference>
<proteinExistence type="predicted"/>
<feature type="domain" description="Transglutaminase-like" evidence="1">
    <location>
        <begin position="462"/>
        <end position="518"/>
    </location>
</feature>
<dbReference type="Proteomes" id="UP000184476">
    <property type="component" value="Unassembled WGS sequence"/>
</dbReference>
<dbReference type="Gene3D" id="3.10.620.30">
    <property type="match status" value="1"/>
</dbReference>
<reference evidence="2 3" key="1">
    <citation type="submission" date="2016-11" db="EMBL/GenBank/DDBJ databases">
        <authorList>
            <person name="Jaros S."/>
            <person name="Januszkiewicz K."/>
            <person name="Wedrychowicz H."/>
        </authorList>
    </citation>
    <scope>NUCLEOTIDE SEQUENCE [LARGE SCALE GENOMIC DNA]</scope>
    <source>
        <strain evidence="2 3">DSM 44666</strain>
    </source>
</reference>
<evidence type="ECO:0000259" key="1">
    <source>
        <dbReference type="SMART" id="SM00460"/>
    </source>
</evidence>
<name>A0A1M5AI51_9BACL</name>